<keyword evidence="4" id="KW-1003">Cell membrane</keyword>
<sequence length="300" mass="31548">MKAYAEILFFGAIAVSVHAAGFLAAPETGEDGGGQQGEMMMSLHGVTPQIEAMVEQWTRPPEVQTDLPAPAPQLSRPLETAQASPAPGLAPSPFAPVQLQAPHRTQANAPTLKAPAINTHSSPPPPRVDPPPKVRPKPRPAPKRAEKVKPKPKKPTTNAAPKPARKAAPKAQKAQAGQQQQKAAGAGKTRTTGTGGKAKVKSGTAKSAARALDVWGAQVRRAIERRKRPVRGLSRRASLVLQVTVAANGQVLSYRIVKSSGNGKADKAALRAVNGVRAPRAVRGVSVSKHSFRIPIIFNP</sequence>
<reference evidence="13" key="1">
    <citation type="journal article" date="2014" name="Int. J. Syst. Evol. Microbiol.">
        <title>Complete genome sequence of Corynebacterium casei LMG S-19264T (=DSM 44701T), isolated from a smear-ripened cheese.</title>
        <authorList>
            <consortium name="US DOE Joint Genome Institute (JGI-PGF)"/>
            <person name="Walter F."/>
            <person name="Albersmeier A."/>
            <person name="Kalinowski J."/>
            <person name="Ruckert C."/>
        </authorList>
    </citation>
    <scope>NUCLEOTIDE SEQUENCE</scope>
    <source>
        <strain evidence="13">CGMCC 1.15880</strain>
    </source>
</reference>
<dbReference type="RefSeq" id="WP_188674476.1">
    <property type="nucleotide sequence ID" value="NZ_BMKA01000002.1"/>
</dbReference>
<comment type="subcellular location">
    <subcellularLocation>
        <location evidence="1">Cell inner membrane</location>
        <topology evidence="1">Single-pass membrane protein</topology>
        <orientation evidence="1">Periplasmic side</orientation>
    </subcellularLocation>
</comment>
<dbReference type="InterPro" id="IPR006260">
    <property type="entry name" value="TonB/TolA_C"/>
</dbReference>
<dbReference type="EMBL" id="BMKA01000002">
    <property type="protein sequence ID" value="GGA20101.1"/>
    <property type="molecule type" value="Genomic_DNA"/>
</dbReference>
<dbReference type="PANTHER" id="PTHR33446:SF2">
    <property type="entry name" value="PROTEIN TONB"/>
    <property type="match status" value="1"/>
</dbReference>
<protein>
    <recommendedName>
        <fullName evidence="12">TonB C-terminal domain-containing protein</fullName>
    </recommendedName>
</protein>
<feature type="region of interest" description="Disordered" evidence="10">
    <location>
        <begin position="62"/>
        <end position="96"/>
    </location>
</feature>
<keyword evidence="6" id="KW-0812">Transmembrane</keyword>
<gene>
    <name evidence="13" type="ORF">GCM10011498_21300</name>
</gene>
<evidence type="ECO:0000256" key="10">
    <source>
        <dbReference type="SAM" id="MobiDB-lite"/>
    </source>
</evidence>
<dbReference type="GO" id="GO:0055085">
    <property type="term" value="P:transmembrane transport"/>
    <property type="evidence" value="ECO:0007669"/>
    <property type="project" value="InterPro"/>
</dbReference>
<feature type="compositionally biased region" description="Pro residues" evidence="10">
    <location>
        <begin position="122"/>
        <end position="133"/>
    </location>
</feature>
<proteinExistence type="inferred from homology"/>
<organism evidence="13 14">
    <name type="scientific">Neptunicoccus cionae</name>
    <dbReference type="NCBI Taxonomy" id="2035344"/>
    <lineage>
        <taxon>Bacteria</taxon>
        <taxon>Pseudomonadati</taxon>
        <taxon>Pseudomonadota</taxon>
        <taxon>Alphaproteobacteria</taxon>
        <taxon>Rhodobacterales</taxon>
        <taxon>Paracoccaceae</taxon>
        <taxon>Neptunicoccus</taxon>
    </lineage>
</organism>
<feature type="signal peptide" evidence="11">
    <location>
        <begin position="1"/>
        <end position="19"/>
    </location>
</feature>
<accession>A0A916QYK9</accession>
<keyword evidence="3" id="KW-0813">Transport</keyword>
<keyword evidence="9" id="KW-0472">Membrane</keyword>
<feature type="compositionally biased region" description="Low complexity" evidence="10">
    <location>
        <begin position="169"/>
        <end position="192"/>
    </location>
</feature>
<keyword evidence="14" id="KW-1185">Reference proteome</keyword>
<keyword evidence="11" id="KW-0732">Signal</keyword>
<evidence type="ECO:0000313" key="13">
    <source>
        <dbReference type="EMBL" id="GGA20101.1"/>
    </source>
</evidence>
<dbReference type="SUPFAM" id="SSF74653">
    <property type="entry name" value="TolA/TonB C-terminal domain"/>
    <property type="match status" value="1"/>
</dbReference>
<evidence type="ECO:0000256" key="11">
    <source>
        <dbReference type="SAM" id="SignalP"/>
    </source>
</evidence>
<evidence type="ECO:0000256" key="1">
    <source>
        <dbReference type="ARBA" id="ARBA00004383"/>
    </source>
</evidence>
<dbReference type="Gene3D" id="3.30.1150.10">
    <property type="match status" value="1"/>
</dbReference>
<keyword evidence="5" id="KW-0997">Cell inner membrane</keyword>
<feature type="chain" id="PRO_5038047900" description="TonB C-terminal domain-containing protein" evidence="11">
    <location>
        <begin position="20"/>
        <end position="300"/>
    </location>
</feature>
<name>A0A916QYK9_9RHOB</name>
<evidence type="ECO:0000256" key="9">
    <source>
        <dbReference type="ARBA" id="ARBA00023136"/>
    </source>
</evidence>
<feature type="region of interest" description="Disordered" evidence="10">
    <location>
        <begin position="114"/>
        <end position="204"/>
    </location>
</feature>
<evidence type="ECO:0000256" key="6">
    <source>
        <dbReference type="ARBA" id="ARBA00022692"/>
    </source>
</evidence>
<evidence type="ECO:0000256" key="8">
    <source>
        <dbReference type="ARBA" id="ARBA00022989"/>
    </source>
</evidence>
<dbReference type="Pfam" id="PF13103">
    <property type="entry name" value="TonB_2"/>
    <property type="match status" value="1"/>
</dbReference>
<evidence type="ECO:0000256" key="5">
    <source>
        <dbReference type="ARBA" id="ARBA00022519"/>
    </source>
</evidence>
<dbReference type="PANTHER" id="PTHR33446">
    <property type="entry name" value="PROTEIN TONB-RELATED"/>
    <property type="match status" value="1"/>
</dbReference>
<dbReference type="PROSITE" id="PS52015">
    <property type="entry name" value="TONB_CTD"/>
    <property type="match status" value="1"/>
</dbReference>
<feature type="domain" description="TonB C-terminal" evidence="12">
    <location>
        <begin position="211"/>
        <end position="300"/>
    </location>
</feature>
<dbReference type="GO" id="GO:0015031">
    <property type="term" value="P:protein transport"/>
    <property type="evidence" value="ECO:0007669"/>
    <property type="project" value="UniProtKB-KW"/>
</dbReference>
<keyword evidence="7" id="KW-0653">Protein transport</keyword>
<dbReference type="Proteomes" id="UP000628017">
    <property type="component" value="Unassembled WGS sequence"/>
</dbReference>
<comment type="similarity">
    <text evidence="2">Belongs to the TonB family.</text>
</comment>
<dbReference type="GO" id="GO:0031992">
    <property type="term" value="F:energy transducer activity"/>
    <property type="evidence" value="ECO:0007669"/>
    <property type="project" value="TreeGrafter"/>
</dbReference>
<evidence type="ECO:0000313" key="14">
    <source>
        <dbReference type="Proteomes" id="UP000628017"/>
    </source>
</evidence>
<keyword evidence="8" id="KW-1133">Transmembrane helix</keyword>
<comment type="caution">
    <text evidence="13">The sequence shown here is derived from an EMBL/GenBank/DDBJ whole genome shotgun (WGS) entry which is preliminary data.</text>
</comment>
<dbReference type="NCBIfam" id="TIGR01352">
    <property type="entry name" value="tonB_Cterm"/>
    <property type="match status" value="1"/>
</dbReference>
<evidence type="ECO:0000256" key="4">
    <source>
        <dbReference type="ARBA" id="ARBA00022475"/>
    </source>
</evidence>
<evidence type="ECO:0000256" key="2">
    <source>
        <dbReference type="ARBA" id="ARBA00006555"/>
    </source>
</evidence>
<reference evidence="13" key="2">
    <citation type="submission" date="2020-09" db="EMBL/GenBank/DDBJ databases">
        <authorList>
            <person name="Sun Q."/>
            <person name="Zhou Y."/>
        </authorList>
    </citation>
    <scope>NUCLEOTIDE SEQUENCE</scope>
    <source>
        <strain evidence="13">CGMCC 1.15880</strain>
    </source>
</reference>
<evidence type="ECO:0000256" key="7">
    <source>
        <dbReference type="ARBA" id="ARBA00022927"/>
    </source>
</evidence>
<dbReference type="InterPro" id="IPR037682">
    <property type="entry name" value="TonB_C"/>
</dbReference>
<evidence type="ECO:0000256" key="3">
    <source>
        <dbReference type="ARBA" id="ARBA00022448"/>
    </source>
</evidence>
<dbReference type="GO" id="GO:0098797">
    <property type="term" value="C:plasma membrane protein complex"/>
    <property type="evidence" value="ECO:0007669"/>
    <property type="project" value="TreeGrafter"/>
</dbReference>
<evidence type="ECO:0000259" key="12">
    <source>
        <dbReference type="PROSITE" id="PS52015"/>
    </source>
</evidence>
<dbReference type="AlphaFoldDB" id="A0A916QYK9"/>
<dbReference type="InterPro" id="IPR051045">
    <property type="entry name" value="TonB-dependent_transducer"/>
</dbReference>